<dbReference type="GO" id="GO:1900194">
    <property type="term" value="P:negative regulation of oocyte maturation"/>
    <property type="evidence" value="ECO:0007669"/>
    <property type="project" value="Ensembl"/>
</dbReference>
<feature type="binding site" evidence="17">
    <location>
        <position position="376"/>
    </location>
    <ligand>
        <name>Mg(2+)</name>
        <dbReference type="ChEBI" id="CHEBI:18420"/>
        <label>1</label>
    </ligand>
</feature>
<reference evidence="24" key="3">
    <citation type="submission" date="2025-04" db="UniProtKB">
        <authorList>
            <consortium name="RefSeq"/>
        </authorList>
    </citation>
    <scope>IDENTIFICATION</scope>
    <source>
        <strain evidence="24">17A/GY</strain>
        <tissue evidence="24">Liver</tissue>
    </source>
</reference>
<dbReference type="InterPro" id="IPR011009">
    <property type="entry name" value="Kinase-like_dom_sf"/>
</dbReference>
<evidence type="ECO:0000256" key="9">
    <source>
        <dbReference type="ARBA" id="ARBA00023137"/>
    </source>
</evidence>
<dbReference type="Pfam" id="PF00069">
    <property type="entry name" value="Pkinase"/>
    <property type="match status" value="1"/>
</dbReference>
<dbReference type="AlphaFoldDB" id="A0A8C2LKN1"/>
<dbReference type="InterPro" id="IPR017441">
    <property type="entry name" value="Protein_kinase_ATP_BS"/>
</dbReference>
<feature type="compositionally biased region" description="Low complexity" evidence="19">
    <location>
        <begin position="117"/>
        <end position="126"/>
    </location>
</feature>
<dbReference type="GO" id="GO:0000287">
    <property type="term" value="F:magnesium ion binding"/>
    <property type="evidence" value="ECO:0007669"/>
    <property type="project" value="InterPro"/>
</dbReference>
<keyword evidence="23" id="KW-1185">Reference proteome</keyword>
<dbReference type="GO" id="GO:0005829">
    <property type="term" value="C:cytosol"/>
    <property type="evidence" value="ECO:0007669"/>
    <property type="project" value="Ensembl"/>
</dbReference>
<gene>
    <name evidence="21 24" type="primary">Wee2</name>
</gene>
<keyword evidence="10 14" id="KW-0539">Nucleus</keyword>
<feature type="binding site" evidence="16">
    <location>
        <begin position="215"/>
        <end position="223"/>
    </location>
    <ligand>
        <name>ATP</name>
        <dbReference type="ChEBI" id="CHEBI:30616"/>
    </ligand>
</feature>
<dbReference type="GO" id="GO:0005524">
    <property type="term" value="F:ATP binding"/>
    <property type="evidence" value="ECO:0007669"/>
    <property type="project" value="UniProtKB-UniRule"/>
</dbReference>
<sequence>MADGRADQRLNKELNFSFCEEDTEKGAQKTAGGGAAEAQSQKSERDRDEEPEGPKSPPRDELYPSQNREKESPGPSLWIPVSSLPKCPETPKPHSKDRMPVNDNLSTPKNSMKQPEVSSVGKLSSRSSKHLGLTPTPFMDEKTSLSLVNINPFTPESYRKLFLQSSGKRKTRGSTEETGEGESTSEQWLPVKRSVLRETNMASRYEKEFLEVEKIGVGEFGVVYKCIKRLDGCIYAVKHSTKPFSGLSNDVDLHEVFAHAVLGHHPHVVRYYSSWAEDDHVVIQNEYCNGGSLQAAISENSVSGNHFPEPTLKDILLQISLGLKYIHNFGMVHMDIKPSNIFICRKMQSDSAVCSEEAESEDDWFLSASVTYKIGDLGHVTSINNPKVEEGDIRFLAKEILQENYQHLPKADIFALGLTMAMAAGAESLPINGDRWHHIREGNFPDILQELSDDFYGLLKSMIHPDPQKRPSAAALARSRIIRPFLEKTDELQEQLNLEKSKTATLERDLMKAKQIQIPQRDTYHSDPGTPEAFEDSNT</sequence>
<dbReference type="InterPro" id="IPR050339">
    <property type="entry name" value="CC_SR_Kinase"/>
</dbReference>
<dbReference type="CTD" id="494551"/>
<evidence type="ECO:0000256" key="3">
    <source>
        <dbReference type="ARBA" id="ARBA00022723"/>
    </source>
</evidence>
<evidence type="ECO:0000256" key="17">
    <source>
        <dbReference type="PIRSR" id="PIRSR037281-3"/>
    </source>
</evidence>
<evidence type="ECO:0000256" key="15">
    <source>
        <dbReference type="PIRSR" id="PIRSR037281-1"/>
    </source>
</evidence>
<dbReference type="PANTHER" id="PTHR11042:SF75">
    <property type="entry name" value="WEE1-LIKE PROTEIN KINASE 2"/>
    <property type="match status" value="1"/>
</dbReference>
<evidence type="ECO:0000256" key="18">
    <source>
        <dbReference type="PROSITE-ProRule" id="PRU10141"/>
    </source>
</evidence>
<feature type="region of interest" description="Disordered" evidence="19">
    <location>
        <begin position="162"/>
        <end position="186"/>
    </location>
</feature>
<keyword evidence="4 14" id="KW-0547">Nucleotide-binding</keyword>
<keyword evidence="5 14" id="KW-0418">Kinase</keyword>
<accession>A0A8C2LKN1</accession>
<evidence type="ECO:0000256" key="14">
    <source>
        <dbReference type="PIRNR" id="PIRNR037281"/>
    </source>
</evidence>
<dbReference type="OMA" id="PLKDEMT"/>
<evidence type="ECO:0000256" key="8">
    <source>
        <dbReference type="ARBA" id="ARBA00023054"/>
    </source>
</evidence>
<comment type="cofactor">
    <cofactor evidence="17">
        <name>Mg(2+)</name>
        <dbReference type="ChEBI" id="CHEBI:18420"/>
    </cofactor>
    <text evidence="17">Binds 2 magnesium ions per subunit.</text>
</comment>
<feature type="binding site" evidence="17">
    <location>
        <position position="340"/>
    </location>
    <ligand>
        <name>Mg(2+)</name>
        <dbReference type="ChEBI" id="CHEBI:18420"/>
        <label>1</label>
    </ligand>
</feature>
<feature type="region of interest" description="Disordered" evidence="19">
    <location>
        <begin position="1"/>
        <end position="137"/>
    </location>
</feature>
<dbReference type="Proteomes" id="UP000694386">
    <property type="component" value="Unplaced"/>
</dbReference>
<dbReference type="GO" id="GO:0007143">
    <property type="term" value="P:female meiotic nuclear division"/>
    <property type="evidence" value="ECO:0007669"/>
    <property type="project" value="Ensembl"/>
</dbReference>
<dbReference type="PROSITE" id="PS00107">
    <property type="entry name" value="PROTEIN_KINASE_ATP"/>
    <property type="match status" value="1"/>
</dbReference>
<dbReference type="GO" id="GO:0005886">
    <property type="term" value="C:plasma membrane"/>
    <property type="evidence" value="ECO:0007669"/>
    <property type="project" value="Ensembl"/>
</dbReference>
<dbReference type="GO" id="GO:0000278">
    <property type="term" value="P:mitotic cell cycle"/>
    <property type="evidence" value="ECO:0007669"/>
    <property type="project" value="InterPro"/>
</dbReference>
<comment type="similarity">
    <text evidence="14">Belongs to the protein kinase superfamily. Ser/Thr protein kinase family. WEE1 subfamily.</text>
</comment>
<dbReference type="KEGG" id="cge:100750772"/>
<dbReference type="SMART" id="SM00220">
    <property type="entry name" value="S_TKc"/>
    <property type="match status" value="1"/>
</dbReference>
<evidence type="ECO:0000256" key="1">
    <source>
        <dbReference type="ARBA" id="ARBA00004123"/>
    </source>
</evidence>
<evidence type="ECO:0000256" key="16">
    <source>
        <dbReference type="PIRSR" id="PIRSR037281-2"/>
    </source>
</evidence>
<evidence type="ECO:0000313" key="23">
    <source>
        <dbReference type="Proteomes" id="UP001108280"/>
    </source>
</evidence>
<feature type="compositionally biased region" description="Basic and acidic residues" evidence="19">
    <location>
        <begin position="89"/>
        <end position="100"/>
    </location>
</feature>
<dbReference type="RefSeq" id="XP_003503082.1">
    <property type="nucleotide sequence ID" value="XM_003503034.3"/>
</dbReference>
<dbReference type="GO" id="GO:0004715">
    <property type="term" value="F:non-membrane spanning protein tyrosine kinase activity"/>
    <property type="evidence" value="ECO:0007669"/>
    <property type="project" value="UniProtKB-UniRule"/>
</dbReference>
<dbReference type="FunFam" id="1.10.510.10:FF:000217">
    <property type="entry name" value="Wee1-like protein kinase"/>
    <property type="match status" value="1"/>
</dbReference>
<dbReference type="PIRSF" id="PIRSF037281">
    <property type="entry name" value="Wee1-like_protein_kinase"/>
    <property type="match status" value="1"/>
</dbReference>
<dbReference type="SUPFAM" id="SSF56112">
    <property type="entry name" value="Protein kinase-like (PK-like)"/>
    <property type="match status" value="1"/>
</dbReference>
<evidence type="ECO:0000256" key="7">
    <source>
        <dbReference type="ARBA" id="ARBA00022842"/>
    </source>
</evidence>
<keyword evidence="7 17" id="KW-0460">Magnesium</keyword>
<keyword evidence="6 14" id="KW-0067">ATP-binding</keyword>
<feature type="compositionally biased region" description="Basic and acidic residues" evidence="19">
    <location>
        <begin position="1"/>
        <end position="12"/>
    </location>
</feature>
<evidence type="ECO:0000256" key="6">
    <source>
        <dbReference type="ARBA" id="ARBA00022840"/>
    </source>
</evidence>
<evidence type="ECO:0000256" key="2">
    <source>
        <dbReference type="ARBA" id="ARBA00022679"/>
    </source>
</evidence>
<evidence type="ECO:0000256" key="11">
    <source>
        <dbReference type="ARBA" id="ARBA00023254"/>
    </source>
</evidence>
<dbReference type="FunFam" id="3.30.200.20:FF:000115">
    <property type="entry name" value="Wee1-like kinase 2"/>
    <property type="match status" value="1"/>
</dbReference>
<dbReference type="InterPro" id="IPR000719">
    <property type="entry name" value="Prot_kinase_dom"/>
</dbReference>
<keyword evidence="2 14" id="KW-0808">Transferase</keyword>
<evidence type="ECO:0000313" key="24">
    <source>
        <dbReference type="RefSeq" id="XP_027247337.1"/>
    </source>
</evidence>
<reference evidence="23" key="1">
    <citation type="journal article" date="2018" name="Biotechnol. Bioeng.">
        <title>A reference genome of the Chinese hamster based on a hybrid assembly strategy.</title>
        <authorList>
            <person name="Rupp O."/>
            <person name="MacDonald M.L."/>
            <person name="Li S."/>
            <person name="Dhiman H."/>
            <person name="Polson S."/>
            <person name="Griep S."/>
            <person name="Heffner K."/>
            <person name="Hernandez I."/>
            <person name="Brinkrolf K."/>
            <person name="Jadhav V."/>
            <person name="Samoudi M."/>
            <person name="Hao H."/>
            <person name="Kingham B."/>
            <person name="Goesmann A."/>
            <person name="Betenbaugh M.J."/>
            <person name="Lewis N.E."/>
            <person name="Borth N."/>
            <person name="Lee K.H."/>
        </authorList>
    </citation>
    <scope>NUCLEOTIDE SEQUENCE [LARGE SCALE GENOMIC DNA]</scope>
    <source>
        <strain evidence="23">17A/GY</strain>
    </source>
</reference>
<keyword evidence="9 14" id="KW-0829">Tyrosine-protein kinase</keyword>
<evidence type="ECO:0000256" key="10">
    <source>
        <dbReference type="ARBA" id="ARBA00023242"/>
    </source>
</evidence>
<dbReference type="Ensembl" id="ENSCGRT00001007361.1">
    <property type="protein sequence ID" value="ENSCGRP00001004854.1"/>
    <property type="gene ID" value="ENSCGRG00001006258.1"/>
</dbReference>
<comment type="catalytic activity">
    <reaction evidence="13">
        <text>L-tyrosyl-[protein] + ATP = O-phospho-L-tyrosyl-[protein] + ADP + H(+)</text>
        <dbReference type="Rhea" id="RHEA:10596"/>
        <dbReference type="Rhea" id="RHEA-COMP:10136"/>
        <dbReference type="Rhea" id="RHEA-COMP:20101"/>
        <dbReference type="ChEBI" id="CHEBI:15378"/>
        <dbReference type="ChEBI" id="CHEBI:30616"/>
        <dbReference type="ChEBI" id="CHEBI:46858"/>
        <dbReference type="ChEBI" id="CHEBI:61978"/>
        <dbReference type="ChEBI" id="CHEBI:456216"/>
        <dbReference type="EC" id="2.7.10.2"/>
    </reaction>
    <physiologicalReaction direction="left-to-right" evidence="13">
        <dbReference type="Rhea" id="RHEA:10597"/>
    </physiologicalReaction>
</comment>
<feature type="domain" description="Protein kinase" evidence="20">
    <location>
        <begin position="209"/>
        <end position="486"/>
    </location>
</feature>
<organism evidence="21 22">
    <name type="scientific">Cricetulus griseus</name>
    <name type="common">Chinese hamster</name>
    <name type="synonym">Cricetulus barabensis griseus</name>
    <dbReference type="NCBI Taxonomy" id="10029"/>
    <lineage>
        <taxon>Eukaryota</taxon>
        <taxon>Metazoa</taxon>
        <taxon>Chordata</taxon>
        <taxon>Craniata</taxon>
        <taxon>Vertebrata</taxon>
        <taxon>Euteleostomi</taxon>
        <taxon>Mammalia</taxon>
        <taxon>Eutheria</taxon>
        <taxon>Euarchontoglires</taxon>
        <taxon>Glires</taxon>
        <taxon>Rodentia</taxon>
        <taxon>Myomorpha</taxon>
        <taxon>Muroidea</taxon>
        <taxon>Cricetidae</taxon>
        <taxon>Cricetinae</taxon>
        <taxon>Cricetulus</taxon>
    </lineage>
</organism>
<comment type="similarity">
    <text evidence="12">Belongs to the protein kinase superfamily. Ser/Thr protein kinase family. GCN2 subfamily.</text>
</comment>
<dbReference type="GO" id="GO:0005654">
    <property type="term" value="C:nucleoplasm"/>
    <property type="evidence" value="ECO:0007669"/>
    <property type="project" value="Ensembl"/>
</dbReference>
<dbReference type="GeneID" id="100750772"/>
<dbReference type="GO" id="GO:0080154">
    <property type="term" value="P:regulation of fertilization"/>
    <property type="evidence" value="ECO:0007669"/>
    <property type="project" value="Ensembl"/>
</dbReference>
<dbReference type="Gene3D" id="3.30.200.20">
    <property type="entry name" value="Phosphorylase Kinase, domain 1"/>
    <property type="match status" value="1"/>
</dbReference>
<evidence type="ECO:0000256" key="19">
    <source>
        <dbReference type="SAM" id="MobiDB-lite"/>
    </source>
</evidence>
<reference evidence="21" key="4">
    <citation type="submission" date="2025-05" db="UniProtKB">
        <authorList>
            <consortium name="Ensembl"/>
        </authorList>
    </citation>
    <scope>IDENTIFICATION</scope>
</reference>
<dbReference type="GO" id="GO:0042327">
    <property type="term" value="P:positive regulation of phosphorylation"/>
    <property type="evidence" value="ECO:0007669"/>
    <property type="project" value="Ensembl"/>
</dbReference>
<evidence type="ECO:0000313" key="21">
    <source>
        <dbReference type="Ensembl" id="ENSCGRP00001004854.1"/>
    </source>
</evidence>
<dbReference type="InterPro" id="IPR008271">
    <property type="entry name" value="Ser/Thr_kinase_AS"/>
</dbReference>
<dbReference type="PANTHER" id="PTHR11042">
    <property type="entry name" value="EUKARYOTIC TRANSLATION INITIATION FACTOR 2-ALPHA KINASE EIF2-ALPHA KINASE -RELATED"/>
    <property type="match status" value="1"/>
</dbReference>
<dbReference type="Gene3D" id="1.10.510.10">
    <property type="entry name" value="Transferase(Phosphotransferase) domain 1"/>
    <property type="match status" value="1"/>
</dbReference>
<dbReference type="InterPro" id="IPR017164">
    <property type="entry name" value="Wee1-like_protein_kinase"/>
</dbReference>
<keyword evidence="3 14" id="KW-0479">Metal-binding</keyword>
<feature type="compositionally biased region" description="Basic and acidic residues" evidence="19">
    <location>
        <begin position="57"/>
        <end position="72"/>
    </location>
</feature>
<proteinExistence type="inferred from homology"/>
<evidence type="ECO:0000256" key="12">
    <source>
        <dbReference type="ARBA" id="ARBA00037982"/>
    </source>
</evidence>
<feature type="binding site" evidence="16 18">
    <location>
        <position position="238"/>
    </location>
    <ligand>
        <name>ATP</name>
        <dbReference type="ChEBI" id="CHEBI:30616"/>
    </ligand>
</feature>
<feature type="active site" description="Proton acceptor" evidence="15">
    <location>
        <position position="335"/>
    </location>
</feature>
<dbReference type="Proteomes" id="UP001108280">
    <property type="component" value="Chromosome 1"/>
</dbReference>
<dbReference type="GeneTree" id="ENSGT00940000158803"/>
<evidence type="ECO:0000256" key="4">
    <source>
        <dbReference type="ARBA" id="ARBA00022741"/>
    </source>
</evidence>
<feature type="compositionally biased region" description="Polar residues" evidence="19">
    <location>
        <begin position="103"/>
        <end position="113"/>
    </location>
</feature>
<feature type="region of interest" description="Disordered" evidence="19">
    <location>
        <begin position="513"/>
        <end position="539"/>
    </location>
</feature>
<dbReference type="EC" id="2.7.10.2" evidence="14"/>
<evidence type="ECO:0000259" key="20">
    <source>
        <dbReference type="PROSITE" id="PS50011"/>
    </source>
</evidence>
<comment type="subcellular location">
    <subcellularLocation>
        <location evidence="1 14">Nucleus</location>
    </subcellularLocation>
</comment>
<dbReference type="GO" id="GO:0060631">
    <property type="term" value="P:regulation of meiosis I"/>
    <property type="evidence" value="ECO:0007669"/>
    <property type="project" value="Ensembl"/>
</dbReference>
<evidence type="ECO:0000256" key="5">
    <source>
        <dbReference type="ARBA" id="ARBA00022777"/>
    </source>
</evidence>
<dbReference type="PROSITE" id="PS00108">
    <property type="entry name" value="PROTEIN_KINASE_ST"/>
    <property type="match status" value="1"/>
</dbReference>
<name>A0A8C2LKN1_CRIGR</name>
<reference evidence="23" key="2">
    <citation type="journal article" date="2020" name="Biotechnol. Bioeng.">
        <title>Chromosome-scale scaffolds for the Chinese hamster reference genome assembly to facilitate the study of the CHO epigenome.</title>
        <authorList>
            <person name="Hilliard W."/>
            <person name="MacDonald M."/>
            <person name="Lee K.H."/>
        </authorList>
    </citation>
    <scope>NUCLEOTIDE SEQUENCE [LARGE SCALE GENOMIC DNA]</scope>
    <source>
        <strain evidence="23">17A/GY</strain>
    </source>
</reference>
<evidence type="ECO:0000313" key="22">
    <source>
        <dbReference type="Proteomes" id="UP000694386"/>
    </source>
</evidence>
<dbReference type="RefSeq" id="XP_027247337.1">
    <property type="nucleotide sequence ID" value="XM_027391536.2"/>
</dbReference>
<dbReference type="GO" id="GO:0035038">
    <property type="term" value="P:female pronucleus assembly"/>
    <property type="evidence" value="ECO:0007669"/>
    <property type="project" value="Ensembl"/>
</dbReference>
<keyword evidence="11" id="KW-0469">Meiosis</keyword>
<dbReference type="PROSITE" id="PS50011">
    <property type="entry name" value="PROTEIN_KINASE_DOM"/>
    <property type="match status" value="1"/>
</dbReference>
<protein>
    <recommendedName>
        <fullName evidence="14">Wee1-like protein kinase</fullName>
        <ecNumber evidence="14">2.7.10.2</ecNumber>
    </recommendedName>
</protein>
<dbReference type="OrthoDB" id="5337378at2759"/>
<evidence type="ECO:0000256" key="13">
    <source>
        <dbReference type="ARBA" id="ARBA00051942"/>
    </source>
</evidence>
<keyword evidence="8" id="KW-0175">Coiled coil</keyword>